<evidence type="ECO:0000313" key="21">
    <source>
        <dbReference type="EMBL" id="ACO64312.1"/>
    </source>
</evidence>
<dbReference type="Proteomes" id="UP000002009">
    <property type="component" value="Chromosome 6"/>
</dbReference>
<comment type="cofactor">
    <cofactor evidence="1">
        <name>Mn(2+)</name>
        <dbReference type="ChEBI" id="CHEBI:29035"/>
    </cofactor>
</comment>
<proteinExistence type="inferred from homology"/>
<dbReference type="GO" id="GO:0046872">
    <property type="term" value="F:metal ion binding"/>
    <property type="evidence" value="ECO:0007669"/>
    <property type="project" value="UniProtKB-KW"/>
</dbReference>
<dbReference type="NCBIfam" id="NF001591">
    <property type="entry name" value="PRK00393.1"/>
    <property type="match status" value="1"/>
</dbReference>
<dbReference type="InterPro" id="IPR017945">
    <property type="entry name" value="DHBP_synth_RibB-like_a/b_dom"/>
</dbReference>
<evidence type="ECO:0000256" key="14">
    <source>
        <dbReference type="ARBA" id="ARBA00023134"/>
    </source>
</evidence>
<dbReference type="NCBIfam" id="NF006803">
    <property type="entry name" value="PRK09311.1"/>
    <property type="match status" value="1"/>
</dbReference>
<dbReference type="STRING" id="296587.C1E9D4"/>
<dbReference type="KEGG" id="mis:MICPUN_59692"/>
<keyword evidence="8" id="KW-0686">Riboflavin biosynthesis</keyword>
<keyword evidence="14" id="KW-0342">GTP-binding</keyword>
<evidence type="ECO:0000256" key="5">
    <source>
        <dbReference type="ARBA" id="ARBA00004904"/>
    </source>
</evidence>
<feature type="compositionally biased region" description="Acidic residues" evidence="19">
    <location>
        <begin position="487"/>
        <end position="507"/>
    </location>
</feature>
<evidence type="ECO:0000256" key="12">
    <source>
        <dbReference type="ARBA" id="ARBA00022833"/>
    </source>
</evidence>
<evidence type="ECO:0000256" key="6">
    <source>
        <dbReference type="ARBA" id="ARBA00005520"/>
    </source>
</evidence>
<dbReference type="GO" id="GO:0003935">
    <property type="term" value="F:GTP cyclohydrolase II activity"/>
    <property type="evidence" value="ECO:0007669"/>
    <property type="project" value="UniProtKB-EC"/>
</dbReference>
<dbReference type="GeneID" id="8244693"/>
<keyword evidence="9" id="KW-0479">Metal-binding</keyword>
<keyword evidence="11" id="KW-0378">Hydrolase</keyword>
<dbReference type="CDD" id="cd00641">
    <property type="entry name" value="GTP_cyclohydro2"/>
    <property type="match status" value="1"/>
</dbReference>
<dbReference type="FunCoup" id="C1E9D4">
    <property type="interactions" value="432"/>
</dbReference>
<dbReference type="UniPathway" id="UPA00275">
    <property type="reaction ID" value="UER00400"/>
</dbReference>
<dbReference type="InterPro" id="IPR016299">
    <property type="entry name" value="Riboflavin_synth_RibBA"/>
</dbReference>
<dbReference type="SUPFAM" id="SSF55821">
    <property type="entry name" value="YrdC/RibB"/>
    <property type="match status" value="1"/>
</dbReference>
<dbReference type="HAMAP" id="MF_01283">
    <property type="entry name" value="RibBA"/>
    <property type="match status" value="1"/>
</dbReference>
<keyword evidence="12" id="KW-0862">Zinc</keyword>
<evidence type="ECO:0000256" key="1">
    <source>
        <dbReference type="ARBA" id="ARBA00001936"/>
    </source>
</evidence>
<evidence type="ECO:0000256" key="3">
    <source>
        <dbReference type="ARBA" id="ARBA00001947"/>
    </source>
</evidence>
<dbReference type="InterPro" id="IPR036144">
    <property type="entry name" value="RibA-like_sf"/>
</dbReference>
<comment type="pathway">
    <text evidence="4">Cofactor biosynthesis; riboflavin biosynthesis; 5-amino-6-(D-ribitylamino)uracil from GTP: step 1/4.</text>
</comment>
<evidence type="ECO:0000256" key="13">
    <source>
        <dbReference type="ARBA" id="ARBA00022842"/>
    </source>
</evidence>
<sequence length="514" mass="55538">MTTVSAAFTAAKCTPRAVTRSAKGPAAALRAPARPLAATVGNRARLAKISRSAAPRSCVVRAQTPSWHPDANPADEDPDAPTPGFASIDEALAEVAAGRFVVVLDDEDRENEGDLIGAADKMTQESMHFMIRHTSGLVCVAVDDETADRLNLPLMVSSKENEDAMKTAFTVSCDLVKSTTGISAGERAATIARLGAPDAHADEFVRPGHVFPLRYREGGVLRRTGHTEAAYDLSTLAGCGPAGVLCEIVNDSDGSMARLPQLREFSEKHGLKMVLISDLVRYRRKRQALVERTASARVPTDHGEFTAVSYRSKLDGIEHVAFVYGDDADTVSGDNVLVRVHSECLTGDIFHSTRCDCGNQLDMAMKKVAAEGRGVIVYLRGQEGRGIGLGHKLRAYNLQDEGRDTVQANEDLGLPVDSREYGVGAQILQDLGVRTIRLMTNNPAKYHGLKGFGLTVVGRVPLFAPITLDNKRYIETKREKMGHMFGDESDEFNAVPVEEEATEDVPEEGVPVSR</sequence>
<gene>
    <name evidence="21" type="primary">RIBAB</name>
    <name evidence="21" type="ORF">MICPUN_59692</name>
</gene>
<dbReference type="NCBIfam" id="TIGR00506">
    <property type="entry name" value="ribB"/>
    <property type="match status" value="1"/>
</dbReference>
<comment type="cofactor">
    <cofactor evidence="2">
        <name>Mg(2+)</name>
        <dbReference type="ChEBI" id="CHEBI:18420"/>
    </cofactor>
</comment>
<dbReference type="Gene3D" id="3.40.50.10990">
    <property type="entry name" value="GTP cyclohydrolase II"/>
    <property type="match status" value="1"/>
</dbReference>
<accession>C1E9D4</accession>
<evidence type="ECO:0000256" key="9">
    <source>
        <dbReference type="ARBA" id="ARBA00022723"/>
    </source>
</evidence>
<comment type="catalytic activity">
    <reaction evidence="18">
        <text>GTP + 4 H2O = 2,5-diamino-6-hydroxy-4-(5-phosphoribosylamino)-pyrimidine + formate + 2 phosphate + 3 H(+)</text>
        <dbReference type="Rhea" id="RHEA:23704"/>
        <dbReference type="ChEBI" id="CHEBI:15377"/>
        <dbReference type="ChEBI" id="CHEBI:15378"/>
        <dbReference type="ChEBI" id="CHEBI:15740"/>
        <dbReference type="ChEBI" id="CHEBI:37565"/>
        <dbReference type="ChEBI" id="CHEBI:43474"/>
        <dbReference type="ChEBI" id="CHEBI:58614"/>
        <dbReference type="EC" id="3.5.4.25"/>
    </reaction>
</comment>
<dbReference type="AlphaFoldDB" id="C1E9D4"/>
<keyword evidence="13" id="KW-0460">Magnesium</keyword>
<dbReference type="Pfam" id="PF00925">
    <property type="entry name" value="GTP_cyclohydro2"/>
    <property type="match status" value="1"/>
</dbReference>
<dbReference type="SUPFAM" id="SSF142695">
    <property type="entry name" value="RibA-like"/>
    <property type="match status" value="1"/>
</dbReference>
<comment type="similarity">
    <text evidence="6">In the N-terminal section; belongs to the DHBP synthase family.</text>
</comment>
<reference evidence="21 22" key="1">
    <citation type="journal article" date="2009" name="Science">
        <title>Green evolution and dynamic adaptations revealed by genomes of the marine picoeukaryotes Micromonas.</title>
        <authorList>
            <person name="Worden A.Z."/>
            <person name="Lee J.H."/>
            <person name="Mock T."/>
            <person name="Rouze P."/>
            <person name="Simmons M.P."/>
            <person name="Aerts A.L."/>
            <person name="Allen A.E."/>
            <person name="Cuvelier M.L."/>
            <person name="Derelle E."/>
            <person name="Everett M.V."/>
            <person name="Foulon E."/>
            <person name="Grimwood J."/>
            <person name="Gundlach H."/>
            <person name="Henrissat B."/>
            <person name="Napoli C."/>
            <person name="McDonald S.M."/>
            <person name="Parker M.S."/>
            <person name="Rombauts S."/>
            <person name="Salamov A."/>
            <person name="Von Dassow P."/>
            <person name="Badger J.H."/>
            <person name="Coutinho P.M."/>
            <person name="Demir E."/>
            <person name="Dubchak I."/>
            <person name="Gentemann C."/>
            <person name="Eikrem W."/>
            <person name="Gready J.E."/>
            <person name="John U."/>
            <person name="Lanier W."/>
            <person name="Lindquist E.A."/>
            <person name="Lucas S."/>
            <person name="Mayer K.F."/>
            <person name="Moreau H."/>
            <person name="Not F."/>
            <person name="Otillar R."/>
            <person name="Panaud O."/>
            <person name="Pangilinan J."/>
            <person name="Paulsen I."/>
            <person name="Piegu B."/>
            <person name="Poliakov A."/>
            <person name="Robbens S."/>
            <person name="Schmutz J."/>
            <person name="Toulza E."/>
            <person name="Wyss T."/>
            <person name="Zelensky A."/>
            <person name="Zhou K."/>
            <person name="Armbrust E.V."/>
            <person name="Bhattacharya D."/>
            <person name="Goodenough U.W."/>
            <person name="Van de Peer Y."/>
            <person name="Grigoriev I.V."/>
        </authorList>
    </citation>
    <scope>NUCLEOTIDE SEQUENCE [LARGE SCALE GENOMIC DNA]</scope>
    <source>
        <strain evidence="22">RCC299 / NOUM17</strain>
    </source>
</reference>
<evidence type="ECO:0000256" key="7">
    <source>
        <dbReference type="ARBA" id="ARBA00008976"/>
    </source>
</evidence>
<evidence type="ECO:0000256" key="4">
    <source>
        <dbReference type="ARBA" id="ARBA00004853"/>
    </source>
</evidence>
<feature type="domain" description="GTP cyclohydrolase II" evidence="20">
    <location>
        <begin position="291"/>
        <end position="461"/>
    </location>
</feature>
<evidence type="ECO:0000256" key="10">
    <source>
        <dbReference type="ARBA" id="ARBA00022741"/>
    </source>
</evidence>
<keyword evidence="10" id="KW-0547">Nucleotide-binding</keyword>
<dbReference type="PANTHER" id="PTHR21327">
    <property type="entry name" value="GTP CYCLOHYDROLASE II-RELATED"/>
    <property type="match status" value="1"/>
</dbReference>
<dbReference type="Pfam" id="PF00926">
    <property type="entry name" value="DHBP_synthase"/>
    <property type="match status" value="1"/>
</dbReference>
<dbReference type="HAMAP" id="MF_00179">
    <property type="entry name" value="RibA"/>
    <property type="match status" value="1"/>
</dbReference>
<dbReference type="EMBL" id="CP001327">
    <property type="protein sequence ID" value="ACO64312.1"/>
    <property type="molecule type" value="Genomic_DNA"/>
</dbReference>
<comment type="cofactor">
    <cofactor evidence="3">
        <name>Zn(2+)</name>
        <dbReference type="ChEBI" id="CHEBI:29105"/>
    </cofactor>
</comment>
<dbReference type="Gene3D" id="3.90.870.10">
    <property type="entry name" value="DHBP synthase"/>
    <property type="match status" value="1"/>
</dbReference>
<dbReference type="HAMAP" id="MF_00180">
    <property type="entry name" value="RibB"/>
    <property type="match status" value="1"/>
</dbReference>
<dbReference type="GO" id="GO:0005829">
    <property type="term" value="C:cytosol"/>
    <property type="evidence" value="ECO:0007669"/>
    <property type="project" value="TreeGrafter"/>
</dbReference>
<dbReference type="RefSeq" id="XP_002503054.1">
    <property type="nucleotide sequence ID" value="XM_002503008.1"/>
</dbReference>
<dbReference type="InterPro" id="IPR000926">
    <property type="entry name" value="RibA"/>
</dbReference>
<dbReference type="InterPro" id="IPR032677">
    <property type="entry name" value="GTP_cyclohydro_II"/>
</dbReference>
<keyword evidence="22" id="KW-1185">Reference proteome</keyword>
<feature type="region of interest" description="Disordered" evidence="19">
    <location>
        <begin position="64"/>
        <end position="84"/>
    </location>
</feature>
<keyword evidence="15" id="KW-0464">Manganese</keyword>
<protein>
    <submittedName>
        <fullName evidence="21">Riboflavin biosynthesis protein, chloroplast</fullName>
    </submittedName>
</protein>
<comment type="pathway">
    <text evidence="5">Cofactor biosynthesis; riboflavin biosynthesis; 2-hydroxy-3-oxobutyl phosphate from D-ribulose 5-phosphate: step 1/1.</text>
</comment>
<evidence type="ECO:0000256" key="18">
    <source>
        <dbReference type="ARBA" id="ARBA00049295"/>
    </source>
</evidence>
<dbReference type="eggNOG" id="KOG1284">
    <property type="taxonomic scope" value="Eukaryota"/>
</dbReference>
<comment type="similarity">
    <text evidence="7">In the C-terminal section; belongs to the GTP cyclohydrolase II family.</text>
</comment>
<evidence type="ECO:0000313" key="22">
    <source>
        <dbReference type="Proteomes" id="UP000002009"/>
    </source>
</evidence>
<evidence type="ECO:0000259" key="20">
    <source>
        <dbReference type="Pfam" id="PF00925"/>
    </source>
</evidence>
<dbReference type="OrthoDB" id="60371at2759"/>
<evidence type="ECO:0000256" key="19">
    <source>
        <dbReference type="SAM" id="MobiDB-lite"/>
    </source>
</evidence>
<organism evidence="21 22">
    <name type="scientific">Micromonas commoda (strain RCC299 / NOUM17 / CCMP2709)</name>
    <name type="common">Picoplanktonic green alga</name>
    <dbReference type="NCBI Taxonomy" id="296587"/>
    <lineage>
        <taxon>Eukaryota</taxon>
        <taxon>Viridiplantae</taxon>
        <taxon>Chlorophyta</taxon>
        <taxon>Mamiellophyceae</taxon>
        <taxon>Mamiellales</taxon>
        <taxon>Mamiellaceae</taxon>
        <taxon>Micromonas</taxon>
    </lineage>
</organism>
<dbReference type="OMA" id="GGVHMAM"/>
<evidence type="ECO:0000256" key="11">
    <source>
        <dbReference type="ARBA" id="ARBA00022801"/>
    </source>
</evidence>
<name>C1E9D4_MICCC</name>
<dbReference type="FunFam" id="3.40.50.10990:FF:000001">
    <property type="entry name" value="Riboflavin biosynthesis protein RibBA"/>
    <property type="match status" value="1"/>
</dbReference>
<evidence type="ECO:0000256" key="16">
    <source>
        <dbReference type="ARBA" id="ARBA00023239"/>
    </source>
</evidence>
<keyword evidence="16" id="KW-0456">Lyase</keyword>
<evidence type="ECO:0000256" key="15">
    <source>
        <dbReference type="ARBA" id="ARBA00023211"/>
    </source>
</evidence>
<dbReference type="GO" id="GO:0009231">
    <property type="term" value="P:riboflavin biosynthetic process"/>
    <property type="evidence" value="ECO:0007669"/>
    <property type="project" value="UniProtKB-UniPathway"/>
</dbReference>
<evidence type="ECO:0000256" key="2">
    <source>
        <dbReference type="ARBA" id="ARBA00001946"/>
    </source>
</evidence>
<dbReference type="InParanoid" id="C1E9D4"/>
<feature type="region of interest" description="Disordered" evidence="19">
    <location>
        <begin position="487"/>
        <end position="514"/>
    </location>
</feature>
<dbReference type="PANTHER" id="PTHR21327:SF18">
    <property type="entry name" value="3,4-DIHYDROXY-2-BUTANONE 4-PHOSPHATE SYNTHASE"/>
    <property type="match status" value="1"/>
</dbReference>
<dbReference type="GO" id="GO:0008686">
    <property type="term" value="F:3,4-dihydroxy-2-butanone-4-phosphate synthase activity"/>
    <property type="evidence" value="ECO:0007669"/>
    <property type="project" value="InterPro"/>
</dbReference>
<dbReference type="InterPro" id="IPR000422">
    <property type="entry name" value="DHBP_synthase_RibB"/>
</dbReference>
<dbReference type="NCBIfam" id="TIGR00505">
    <property type="entry name" value="ribA"/>
    <property type="match status" value="1"/>
</dbReference>
<dbReference type="GO" id="GO:0005525">
    <property type="term" value="F:GTP binding"/>
    <property type="evidence" value="ECO:0007669"/>
    <property type="project" value="UniProtKB-KW"/>
</dbReference>
<evidence type="ECO:0000256" key="8">
    <source>
        <dbReference type="ARBA" id="ARBA00022619"/>
    </source>
</evidence>
<dbReference type="FunFam" id="3.90.870.10:FF:000001">
    <property type="entry name" value="Riboflavin biosynthesis protein RibBA"/>
    <property type="match status" value="1"/>
</dbReference>
<evidence type="ECO:0000256" key="17">
    <source>
        <dbReference type="ARBA" id="ARBA00023268"/>
    </source>
</evidence>
<keyword evidence="17" id="KW-0511">Multifunctional enzyme</keyword>